<evidence type="ECO:0000259" key="1">
    <source>
        <dbReference type="Pfam" id="PF00884"/>
    </source>
</evidence>
<evidence type="ECO:0000313" key="2">
    <source>
        <dbReference type="EMBL" id="AZE48413.1"/>
    </source>
</evidence>
<dbReference type="EMBL" id="CP027753">
    <property type="protein sequence ID" value="AZE48413.1"/>
    <property type="molecule type" value="Genomic_DNA"/>
</dbReference>
<dbReference type="GO" id="GO:0016776">
    <property type="term" value="F:phosphotransferase activity, phosphate group as acceptor"/>
    <property type="evidence" value="ECO:0007669"/>
    <property type="project" value="TreeGrafter"/>
</dbReference>
<dbReference type="Proteomes" id="UP000268048">
    <property type="component" value="Chromosome"/>
</dbReference>
<organism evidence="2 3">
    <name type="scientific">Pseudomonas chlororaphis</name>
    <dbReference type="NCBI Taxonomy" id="587753"/>
    <lineage>
        <taxon>Bacteria</taxon>
        <taxon>Pseudomonadati</taxon>
        <taxon>Pseudomonadota</taxon>
        <taxon>Gammaproteobacteria</taxon>
        <taxon>Pseudomonadales</taxon>
        <taxon>Pseudomonadaceae</taxon>
        <taxon>Pseudomonas</taxon>
    </lineage>
</organism>
<dbReference type="Gene3D" id="3.40.720.10">
    <property type="entry name" value="Alkaline Phosphatase, subunit A"/>
    <property type="match status" value="1"/>
</dbReference>
<proteinExistence type="predicted"/>
<dbReference type="SUPFAM" id="SSF53649">
    <property type="entry name" value="Alkaline phosphatase-like"/>
    <property type="match status" value="1"/>
</dbReference>
<dbReference type="InterPro" id="IPR040423">
    <property type="entry name" value="PEA_transferase"/>
</dbReference>
<dbReference type="PANTHER" id="PTHR30443">
    <property type="entry name" value="INNER MEMBRANE PROTEIN"/>
    <property type="match status" value="1"/>
</dbReference>
<dbReference type="InterPro" id="IPR000917">
    <property type="entry name" value="Sulfatase_N"/>
</dbReference>
<feature type="domain" description="Sulfatase N-terminal" evidence="1">
    <location>
        <begin position="2"/>
        <end position="89"/>
    </location>
</feature>
<accession>A0A3G7TMT9</accession>
<dbReference type="GO" id="GO:0009244">
    <property type="term" value="P:lipopolysaccharide core region biosynthetic process"/>
    <property type="evidence" value="ECO:0007669"/>
    <property type="project" value="TreeGrafter"/>
</dbReference>
<sequence length="113" mass="12896">MLEHNQQRFDTSIRYVCDHGESLGENGLYLHAAPYALAPQAQTHVPMLMWFGQQTLNDLGIQRDCLQGKRGEPDLSHDNLFHSVLGLFEIRTSLYQPQLDIFHSCRPNMTAAQ</sequence>
<gene>
    <name evidence="2" type="ORF">C4K04_2741</name>
</gene>
<keyword evidence="2" id="KW-0808">Transferase</keyword>
<dbReference type="PANTHER" id="PTHR30443:SF0">
    <property type="entry name" value="PHOSPHOETHANOLAMINE TRANSFERASE EPTA"/>
    <property type="match status" value="1"/>
</dbReference>
<reference evidence="2 3" key="1">
    <citation type="submission" date="2018-03" db="EMBL/GenBank/DDBJ databases">
        <title>Diversity of phytobeneficial traits revealed by whole-genome analysis of worldwide-isolated phenazine-producing Pseudomonas spp.</title>
        <authorList>
            <person name="Biessy A."/>
            <person name="Novinscak A."/>
            <person name="Blom J."/>
            <person name="Leger G."/>
            <person name="Thomashow L.S."/>
            <person name="Cazorla F.M."/>
            <person name="Josic D."/>
            <person name="Filion M."/>
        </authorList>
    </citation>
    <scope>NUCLEOTIDE SEQUENCE [LARGE SCALE GENOMIC DNA]</scope>
    <source>
        <strain evidence="2 3">B25</strain>
    </source>
</reference>
<dbReference type="Pfam" id="PF00884">
    <property type="entry name" value="Sulfatase"/>
    <property type="match status" value="1"/>
</dbReference>
<dbReference type="AlphaFoldDB" id="A0A3G7TMT9"/>
<name>A0A3G7TMT9_9PSED</name>
<evidence type="ECO:0000313" key="3">
    <source>
        <dbReference type="Proteomes" id="UP000268048"/>
    </source>
</evidence>
<dbReference type="GO" id="GO:0005886">
    <property type="term" value="C:plasma membrane"/>
    <property type="evidence" value="ECO:0007669"/>
    <property type="project" value="UniProtKB-SubCell"/>
</dbReference>
<protein>
    <submittedName>
        <fullName evidence="2">Phosphoethanolamine transferase EptA specific for the 1 phosphate group of core-lipid A</fullName>
    </submittedName>
</protein>
<dbReference type="InterPro" id="IPR017850">
    <property type="entry name" value="Alkaline_phosphatase_core_sf"/>
</dbReference>